<dbReference type="AlphaFoldDB" id="D7BI46"/>
<keyword evidence="6" id="KW-1185">Reference proteome</keyword>
<feature type="transmembrane region" description="Helical" evidence="3">
    <location>
        <begin position="534"/>
        <end position="555"/>
    </location>
</feature>
<keyword evidence="3" id="KW-0472">Membrane</keyword>
<feature type="compositionally biased region" description="Polar residues" evidence="2">
    <location>
        <begin position="249"/>
        <end position="261"/>
    </location>
</feature>
<name>D7BI46_ALLS1</name>
<dbReference type="eggNOG" id="COG3087">
    <property type="taxonomic scope" value="Bacteria"/>
</dbReference>
<keyword evidence="3" id="KW-0812">Transmembrane</keyword>
<feature type="region of interest" description="Disordered" evidence="2">
    <location>
        <begin position="249"/>
        <end position="304"/>
    </location>
</feature>
<proteinExistence type="predicted"/>
<dbReference type="RefSeq" id="WP_013156927.1">
    <property type="nucleotide sequence ID" value="NC_014212.1"/>
</dbReference>
<keyword evidence="1" id="KW-0175">Coiled coil</keyword>
<dbReference type="STRING" id="526227.Mesil_0379"/>
<dbReference type="KEGG" id="msv:Mesil_0379"/>
<evidence type="ECO:0000313" key="5">
    <source>
        <dbReference type="EMBL" id="ADH62320.1"/>
    </source>
</evidence>
<dbReference type="Proteomes" id="UP000001916">
    <property type="component" value="Chromosome"/>
</dbReference>
<feature type="transmembrane region" description="Helical" evidence="3">
    <location>
        <begin position="489"/>
        <end position="514"/>
    </location>
</feature>
<keyword evidence="3" id="KW-1133">Transmembrane helix</keyword>
<reference evidence="5 6" key="1">
    <citation type="journal article" date="2010" name="Stand. Genomic Sci.">
        <title>Complete genome sequence of Meiothermus silvanus type strain (VI-R2).</title>
        <authorList>
            <person name="Sikorski J."/>
            <person name="Tindall B.J."/>
            <person name="Lowry S."/>
            <person name="Lucas S."/>
            <person name="Nolan M."/>
            <person name="Copeland A."/>
            <person name="Glavina Del Rio T."/>
            <person name="Tice H."/>
            <person name="Cheng J.F."/>
            <person name="Han C."/>
            <person name="Pitluck S."/>
            <person name="Liolios K."/>
            <person name="Ivanova N."/>
            <person name="Mavromatis K."/>
            <person name="Mikhailova N."/>
            <person name="Pati A."/>
            <person name="Goodwin L."/>
            <person name="Chen A."/>
            <person name="Palaniappan K."/>
            <person name="Land M."/>
            <person name="Hauser L."/>
            <person name="Chang Y.J."/>
            <person name="Jeffries C.D."/>
            <person name="Rohde M."/>
            <person name="Goker M."/>
            <person name="Woyke T."/>
            <person name="Bristow J."/>
            <person name="Eisen J.A."/>
            <person name="Markowitz V."/>
            <person name="Hugenholtz P."/>
            <person name="Kyrpides N.C."/>
            <person name="Klenk H.P."/>
            <person name="Lapidus A."/>
        </authorList>
    </citation>
    <scope>NUCLEOTIDE SEQUENCE [LARGE SCALE GENOMIC DNA]</scope>
    <source>
        <strain evidence="6">ATCC 700542 / DSM 9946 / VI-R2</strain>
    </source>
</reference>
<organism evidence="5 6">
    <name type="scientific">Allomeiothermus silvanus (strain ATCC 700542 / DSM 9946 / NBRC 106475 / NCIMB 13440 / VI-R2)</name>
    <name type="common">Thermus silvanus</name>
    <dbReference type="NCBI Taxonomy" id="526227"/>
    <lineage>
        <taxon>Bacteria</taxon>
        <taxon>Thermotogati</taxon>
        <taxon>Deinococcota</taxon>
        <taxon>Deinococci</taxon>
        <taxon>Thermales</taxon>
        <taxon>Thermaceae</taxon>
        <taxon>Allomeiothermus</taxon>
    </lineage>
</organism>
<evidence type="ECO:0000256" key="2">
    <source>
        <dbReference type="SAM" id="MobiDB-lite"/>
    </source>
</evidence>
<feature type="chain" id="PRO_5003093024" evidence="4">
    <location>
        <begin position="22"/>
        <end position="599"/>
    </location>
</feature>
<evidence type="ECO:0000256" key="1">
    <source>
        <dbReference type="SAM" id="Coils"/>
    </source>
</evidence>
<accession>D7BI46</accession>
<feature type="compositionally biased region" description="Pro residues" evidence="2">
    <location>
        <begin position="282"/>
        <end position="300"/>
    </location>
</feature>
<feature type="transmembrane region" description="Helical" evidence="3">
    <location>
        <begin position="459"/>
        <end position="477"/>
    </location>
</feature>
<feature type="signal peptide" evidence="4">
    <location>
        <begin position="1"/>
        <end position="21"/>
    </location>
</feature>
<evidence type="ECO:0000256" key="3">
    <source>
        <dbReference type="SAM" id="Phobius"/>
    </source>
</evidence>
<protein>
    <submittedName>
        <fullName evidence="5">Uncharacterized protein</fullName>
    </submittedName>
</protein>
<sequence>MKRWLAVLVLATLVCSMWASAAPIATVYDQLSGSLAQVQSLQSSNPAQALTLLNDAQNRFRNSASDLASQLSDGILRNLEDAKVAIQRRSRTDLEARILVIRGILGKALYDAYFTAVAAKQGPQAQELLRRLVAASGLPATLSEQATALANAANLNGLRLLFERTYAQNMLTAIARARNQASPQAAYLDTTRAYALYLVVQDSPRASGLSAQDFVGALAKLSANQMDDFRAQAQALNQKIQAFLQQIGSRPSDQPRQTATPPANGGVAAQSPTPNSAARAPTAPPSKPQPAPIQPVPVVPAQPSASAEDAYQRLLGDVRFLVSDPAKAERVTEQLTGAGILSVDDWKRAVLEVKGQAITAQSQVQIGRFDQARQTLRQLQSQYRSQVEPIVAALNPTLAERTNRLIGAMQQAVGLRTTDFSVLSNELEESRLALSKQSLGFGHDFQVSLQLLLLGLPRAVLFILAGMLAVIPLYLLALTFGGRNIYWRFLGLAFFFLLLPAMLEGLSYIGSILADYGNLPFFGTLASLSIQQSLTAQMFWALTLFLVIVFAGIGLRGIATQFGLLQNTRTPLGQQASVTMSRADPKMTTETLVEWDEEF</sequence>
<dbReference type="HOGENOM" id="CLU_514568_0_0_0"/>
<keyword evidence="4" id="KW-0732">Signal</keyword>
<dbReference type="OrthoDB" id="29551at2"/>
<evidence type="ECO:0000313" key="6">
    <source>
        <dbReference type="Proteomes" id="UP000001916"/>
    </source>
</evidence>
<evidence type="ECO:0000256" key="4">
    <source>
        <dbReference type="SAM" id="SignalP"/>
    </source>
</evidence>
<gene>
    <name evidence="5" type="ordered locus">Mesil_0379</name>
</gene>
<feature type="coiled-coil region" evidence="1">
    <location>
        <begin position="219"/>
        <end position="246"/>
    </location>
</feature>
<dbReference type="EMBL" id="CP002042">
    <property type="protein sequence ID" value="ADH62320.1"/>
    <property type="molecule type" value="Genomic_DNA"/>
</dbReference>